<dbReference type="AlphaFoldDB" id="A0A217EEU9"/>
<reference evidence="2" key="1">
    <citation type="submission" date="2017-06" db="EMBL/GenBank/DDBJ databases">
        <authorList>
            <person name="Varghese N."/>
            <person name="Submissions S."/>
        </authorList>
    </citation>
    <scope>NUCLEOTIDE SEQUENCE [LARGE SCALE GENOMIC DNA]</scope>
    <source>
        <strain evidence="2">ANC 5114</strain>
    </source>
</reference>
<proteinExistence type="predicted"/>
<evidence type="ECO:0000313" key="2">
    <source>
        <dbReference type="Proteomes" id="UP000243463"/>
    </source>
</evidence>
<dbReference type="Proteomes" id="UP000243463">
    <property type="component" value="Unassembled WGS sequence"/>
</dbReference>
<organism evidence="1 2">
    <name type="scientific">Acinetobacter apis</name>
    <dbReference type="NCBI Taxonomy" id="1229165"/>
    <lineage>
        <taxon>Bacteria</taxon>
        <taxon>Pseudomonadati</taxon>
        <taxon>Pseudomonadota</taxon>
        <taxon>Gammaproteobacteria</taxon>
        <taxon>Moraxellales</taxon>
        <taxon>Moraxellaceae</taxon>
        <taxon>Acinetobacter</taxon>
    </lineage>
</organism>
<sequence length="71" mass="8550">MKYKNTFDEEDRLLKTSDITQIIGLTQKTVHTMIVANNFPPPDWVNPDNSYKYWWKSTIYKYFNKKETLIS</sequence>
<gene>
    <name evidence="1" type="ORF">SAMN05444584_0949</name>
</gene>
<accession>A0A217EEU9</accession>
<evidence type="ECO:0000313" key="1">
    <source>
        <dbReference type="EMBL" id="SNQ29018.1"/>
    </source>
</evidence>
<protein>
    <recommendedName>
        <fullName evidence="3">Transcriptional regulator, AlpA family</fullName>
    </recommendedName>
</protein>
<name>A0A217EEU9_9GAMM</name>
<keyword evidence="2" id="KW-1185">Reference proteome</keyword>
<evidence type="ECO:0008006" key="3">
    <source>
        <dbReference type="Google" id="ProtNLM"/>
    </source>
</evidence>
<dbReference type="EMBL" id="FZLN01000001">
    <property type="protein sequence ID" value="SNQ29018.1"/>
    <property type="molecule type" value="Genomic_DNA"/>
</dbReference>